<evidence type="ECO:0008006" key="3">
    <source>
        <dbReference type="Google" id="ProtNLM"/>
    </source>
</evidence>
<evidence type="ECO:0000313" key="1">
    <source>
        <dbReference type="EMBL" id="CAL8107847.1"/>
    </source>
</evidence>
<comment type="caution">
    <text evidence="1">The sequence shown here is derived from an EMBL/GenBank/DDBJ whole genome shotgun (WGS) entry which is preliminary data.</text>
</comment>
<dbReference type="Proteomes" id="UP001642540">
    <property type="component" value="Unassembled WGS sequence"/>
</dbReference>
<evidence type="ECO:0000313" key="2">
    <source>
        <dbReference type="Proteomes" id="UP001642540"/>
    </source>
</evidence>
<sequence>MSSTGDSIPTSIECLPEATQESLKLFKEKLNYLAEIVHSASSLDLEMRERKLECHTKQFHCQEIITQLGEAVLSSQLMEVHILFVPITLALRGKYEDNVSKFSNFCLKLENFIEEKTAAWKAIQPAMVTEINAVDELEEINKQLDHAITKTESMRTGLQLLKMEWESINLKELIDAVIQETDMFLQALQLN</sequence>
<keyword evidence="2" id="KW-1185">Reference proteome</keyword>
<dbReference type="EMBL" id="CAXLJM020000039">
    <property type="protein sequence ID" value="CAL8107847.1"/>
    <property type="molecule type" value="Genomic_DNA"/>
</dbReference>
<proteinExistence type="predicted"/>
<organism evidence="1 2">
    <name type="scientific">Orchesella dallaii</name>
    <dbReference type="NCBI Taxonomy" id="48710"/>
    <lineage>
        <taxon>Eukaryota</taxon>
        <taxon>Metazoa</taxon>
        <taxon>Ecdysozoa</taxon>
        <taxon>Arthropoda</taxon>
        <taxon>Hexapoda</taxon>
        <taxon>Collembola</taxon>
        <taxon>Entomobryomorpha</taxon>
        <taxon>Entomobryoidea</taxon>
        <taxon>Orchesellidae</taxon>
        <taxon>Orchesellinae</taxon>
        <taxon>Orchesella</taxon>
    </lineage>
</organism>
<reference evidence="1 2" key="1">
    <citation type="submission" date="2024-08" db="EMBL/GenBank/DDBJ databases">
        <authorList>
            <person name="Cucini C."/>
            <person name="Frati F."/>
        </authorList>
    </citation>
    <scope>NUCLEOTIDE SEQUENCE [LARGE SCALE GENOMIC DNA]</scope>
</reference>
<protein>
    <recommendedName>
        <fullName evidence="3">Dynactin subunit 3</fullName>
    </recommendedName>
</protein>
<gene>
    <name evidence="1" type="ORF">ODALV1_LOCUS12790</name>
</gene>
<name>A0ABP1QM10_9HEXA</name>
<accession>A0ABP1QM10</accession>